<name>A0ACC1TH82_9AGAR</name>
<proteinExistence type="predicted"/>
<evidence type="ECO:0000313" key="1">
    <source>
        <dbReference type="EMBL" id="KAJ3803958.1"/>
    </source>
</evidence>
<protein>
    <submittedName>
        <fullName evidence="1">Uncharacterized protein</fullName>
    </submittedName>
</protein>
<gene>
    <name evidence="1" type="ORF">F5876DRAFT_1556</name>
</gene>
<feature type="non-terminal residue" evidence="1">
    <location>
        <position position="56"/>
    </location>
</feature>
<reference evidence="1" key="1">
    <citation type="submission" date="2022-09" db="EMBL/GenBank/DDBJ databases">
        <title>A Global Phylogenomic Analysis of the Shiitake Genus Lentinula.</title>
        <authorList>
            <consortium name="DOE Joint Genome Institute"/>
            <person name="Sierra-Patev S."/>
            <person name="Min B."/>
            <person name="Naranjo-Ortiz M."/>
            <person name="Looney B."/>
            <person name="Konkel Z."/>
            <person name="Slot J.C."/>
            <person name="Sakamoto Y."/>
            <person name="Steenwyk J.L."/>
            <person name="Rokas A."/>
            <person name="Carro J."/>
            <person name="Camarero S."/>
            <person name="Ferreira P."/>
            <person name="Molpeceres G."/>
            <person name="Ruiz-Duenas F.J."/>
            <person name="Serrano A."/>
            <person name="Henrissat B."/>
            <person name="Drula E."/>
            <person name="Hughes K.W."/>
            <person name="Mata J.L."/>
            <person name="Ishikawa N.K."/>
            <person name="Vargas-Isla R."/>
            <person name="Ushijima S."/>
            <person name="Smith C.A."/>
            <person name="Ahrendt S."/>
            <person name="Andreopoulos W."/>
            <person name="He G."/>
            <person name="Labutti K."/>
            <person name="Lipzen A."/>
            <person name="Ng V."/>
            <person name="Riley R."/>
            <person name="Sandor L."/>
            <person name="Barry K."/>
            <person name="Martinez A.T."/>
            <person name="Xiao Y."/>
            <person name="Gibbons J.G."/>
            <person name="Terashima K."/>
            <person name="Grigoriev I.V."/>
            <person name="Hibbett D.S."/>
        </authorList>
    </citation>
    <scope>NUCLEOTIDE SEQUENCE</scope>
    <source>
        <strain evidence="1">TMI1499</strain>
    </source>
</reference>
<evidence type="ECO:0000313" key="2">
    <source>
        <dbReference type="Proteomes" id="UP001163835"/>
    </source>
</evidence>
<accession>A0ACC1TH82</accession>
<feature type="non-terminal residue" evidence="1">
    <location>
        <position position="1"/>
    </location>
</feature>
<sequence>IDDVVSMSVSYPWDAQTYSLFDLQLPKMNPFPLDNSVLILDNCAIHKTRAIKDIIE</sequence>
<organism evidence="1 2">
    <name type="scientific">Lentinula aff. lateritia</name>
    <dbReference type="NCBI Taxonomy" id="2804960"/>
    <lineage>
        <taxon>Eukaryota</taxon>
        <taxon>Fungi</taxon>
        <taxon>Dikarya</taxon>
        <taxon>Basidiomycota</taxon>
        <taxon>Agaricomycotina</taxon>
        <taxon>Agaricomycetes</taxon>
        <taxon>Agaricomycetidae</taxon>
        <taxon>Agaricales</taxon>
        <taxon>Marasmiineae</taxon>
        <taxon>Omphalotaceae</taxon>
        <taxon>Lentinula</taxon>
    </lineage>
</organism>
<comment type="caution">
    <text evidence="1">The sequence shown here is derived from an EMBL/GenBank/DDBJ whole genome shotgun (WGS) entry which is preliminary data.</text>
</comment>
<dbReference type="EMBL" id="MU796477">
    <property type="protein sequence ID" value="KAJ3803958.1"/>
    <property type="molecule type" value="Genomic_DNA"/>
</dbReference>
<dbReference type="Proteomes" id="UP001163835">
    <property type="component" value="Unassembled WGS sequence"/>
</dbReference>
<keyword evidence="2" id="KW-1185">Reference proteome</keyword>